<protein>
    <recommendedName>
        <fullName evidence="3">Fibronectin type-III domain-containing protein</fullName>
    </recommendedName>
</protein>
<dbReference type="InterPro" id="IPR036116">
    <property type="entry name" value="FN3_sf"/>
</dbReference>
<feature type="chain" id="PRO_5042979594" description="Fibronectin type-III domain-containing protein" evidence="2">
    <location>
        <begin position="20"/>
        <end position="1140"/>
    </location>
</feature>
<organism evidence="4 5">
    <name type="scientific">Phoxinus phoxinus</name>
    <name type="common">Eurasian minnow</name>
    <dbReference type="NCBI Taxonomy" id="58324"/>
    <lineage>
        <taxon>Eukaryota</taxon>
        <taxon>Metazoa</taxon>
        <taxon>Chordata</taxon>
        <taxon>Craniata</taxon>
        <taxon>Vertebrata</taxon>
        <taxon>Euteleostomi</taxon>
        <taxon>Actinopterygii</taxon>
        <taxon>Neopterygii</taxon>
        <taxon>Teleostei</taxon>
        <taxon>Ostariophysi</taxon>
        <taxon>Cypriniformes</taxon>
        <taxon>Leuciscidae</taxon>
        <taxon>Phoxininae</taxon>
        <taxon>Phoxinus</taxon>
    </lineage>
</organism>
<feature type="region of interest" description="Disordered" evidence="1">
    <location>
        <begin position="979"/>
        <end position="1007"/>
    </location>
</feature>
<evidence type="ECO:0000259" key="3">
    <source>
        <dbReference type="PROSITE" id="PS50853"/>
    </source>
</evidence>
<accession>A0AAN9DDL5</accession>
<feature type="region of interest" description="Disordered" evidence="1">
    <location>
        <begin position="723"/>
        <end position="793"/>
    </location>
</feature>
<dbReference type="Pfam" id="PF00041">
    <property type="entry name" value="fn3"/>
    <property type="match status" value="1"/>
</dbReference>
<dbReference type="EMBL" id="JAYKXH010000005">
    <property type="protein sequence ID" value="KAK7169157.1"/>
    <property type="molecule type" value="Genomic_DNA"/>
</dbReference>
<feature type="compositionally biased region" description="Polar residues" evidence="1">
    <location>
        <begin position="427"/>
        <end position="456"/>
    </location>
</feature>
<dbReference type="PROSITE" id="PS50853">
    <property type="entry name" value="FN3"/>
    <property type="match status" value="2"/>
</dbReference>
<dbReference type="Pfam" id="PF21731">
    <property type="entry name" value="TARSH_C"/>
    <property type="match status" value="1"/>
</dbReference>
<comment type="caution">
    <text evidence="4">The sequence shown here is derived from an EMBL/GenBank/DDBJ whole genome shotgun (WGS) entry which is preliminary data.</text>
</comment>
<name>A0AAN9DDL5_9TELE</name>
<dbReference type="InterPro" id="IPR049109">
    <property type="entry name" value="TARSH/FNDC1_C"/>
</dbReference>
<reference evidence="4 5" key="1">
    <citation type="submission" date="2024-02" db="EMBL/GenBank/DDBJ databases">
        <title>Chromosome-level genome assembly of the Eurasian Minnow (Phoxinus phoxinus).</title>
        <authorList>
            <person name="Oriowo T.O."/>
            <person name="Martin S."/>
            <person name="Stange M."/>
            <person name="Chrysostomakis Y."/>
            <person name="Brown T."/>
            <person name="Winkler S."/>
            <person name="Kukowka S."/>
            <person name="Myers E.W."/>
            <person name="Bohne A."/>
        </authorList>
    </citation>
    <scope>NUCLEOTIDE SEQUENCE [LARGE SCALE GENOMIC DNA]</scope>
    <source>
        <strain evidence="4">ZFMK-TIS-60720</strain>
        <tissue evidence="4">Whole Organism</tissue>
    </source>
</reference>
<feature type="region of interest" description="Disordered" evidence="1">
    <location>
        <begin position="258"/>
        <end position="367"/>
    </location>
</feature>
<feature type="compositionally biased region" description="Low complexity" evidence="1">
    <location>
        <begin position="344"/>
        <end position="367"/>
    </location>
</feature>
<feature type="compositionally biased region" description="Polar residues" evidence="1">
    <location>
        <begin position="463"/>
        <end position="508"/>
    </location>
</feature>
<dbReference type="Proteomes" id="UP001364617">
    <property type="component" value="Unassembled WGS sequence"/>
</dbReference>
<dbReference type="PANTHER" id="PTHR23197:SF10">
    <property type="entry name" value="TARGET OF NESH-SH3"/>
    <property type="match status" value="1"/>
</dbReference>
<feature type="region of interest" description="Disordered" evidence="1">
    <location>
        <begin position="386"/>
        <end position="508"/>
    </location>
</feature>
<dbReference type="GO" id="GO:0030198">
    <property type="term" value="P:extracellular matrix organization"/>
    <property type="evidence" value="ECO:0007669"/>
    <property type="project" value="TreeGrafter"/>
</dbReference>
<keyword evidence="5" id="KW-1185">Reference proteome</keyword>
<feature type="domain" description="Fibronectin type-III" evidence="3">
    <location>
        <begin position="908"/>
        <end position="999"/>
    </location>
</feature>
<feature type="compositionally biased region" description="Polar residues" evidence="1">
    <location>
        <begin position="818"/>
        <end position="835"/>
    </location>
</feature>
<keyword evidence="2" id="KW-0732">Signal</keyword>
<dbReference type="InterPro" id="IPR013783">
    <property type="entry name" value="Ig-like_fold"/>
</dbReference>
<sequence>MQAFLLFLCEILLLRQTSASTLRVQRQNMRVRISAVGDTIVFKFIRPHVDSRLEGYILGYGSSMLSKQLIHLPEDGQPFETEIDAEPKYMIAVQSKKPEEPKKQCTGKVDLEKPLNVVIGSVTQSSVLLSWGTLLNTSFMDSVLEDCIDEGQFTVRYREKEPSNTWNYQTCPSTSTVIDNLKPDALYEFAVQPDADKNTGAWSPPVIHNTADQIIEPFKELNQAKVKKPVLAGQPSFLPPLPVSNNITQTRAAPLLKHTGLPKPWKTSVSLIGGNPTTAPDDQPALNEALSSTDTPIFLPTPKTTSIVRTQNSTSHPSTTQTDPHTEQHTSLTPHQPTATHPEPSTTKLQTSTTQSPPTTTQKHTIKTQISVKVQPYTAKQLLNTAQQQFSETTPSSSTTKTPLHQTQQHTTSTVQEHPYPSKKQDTITQESLHTRKIQPSTKLHRLSTTQRSQGTSKHRSTHTFSKSTSYYQSSTITHSEQPNNEPTITQNWSTKVHSPTNTALNSPTTLANIQNGLVSRQTTDFIRQPVFSTNPSIPEEYSASHITTTEDLPLRFSTNPSVPEEYSASQITTTEHLPLTENVQELTPHLIYPLTFWYQPQPTTTTQHSTTTKQQVSTAKYNPKTYSQVENQPLNPDEQLPGTQKNPVNLTPKTAFIKSDAIQNSPVAEKVTVRMSQPGPPEASSQPKDEQLLSLATLANEVAYRNDGRGIFRNSSVSRPLARNVTQRLRPHGRVPLIPPTKTFRPPPVYRNSTLNRKRVPHGERHIGLSANKTPRKQPGKTKLNQVSETKEKGNIIDLKQMDPVLDLKPLAPPTTEKPTNQGTSRTTTPQSAFEGSRFHTGDNSSVFSPHPISEVDATGKKRFVAPHVVYRTDKRPEEPCSVTQSLSFFPDEEVVYMNVTGPPKTPPSNLTVVTVEGCPSFVILDWDKTDNETTEYDVVSSTKGPHGEEVSIQTTNQTHTAVENLKPESSYEFKVTPKNELGAGPTSDPVSFSTESADPRVSETPTGKNAIWSSFPFKADSYSECNGRQFIKRTWYRKFVGIQLCNSLRYKIYLSDSLKGKFYSIGDQTGYGEDHCQFVDSFLDGRTGGPLPPNQLPPRQGFFRAMRQEPVNFGEIGGNSMINYVAWYECGIPIPGKW</sequence>
<dbReference type="SUPFAM" id="SSF49265">
    <property type="entry name" value="Fibronectin type III"/>
    <property type="match status" value="1"/>
</dbReference>
<dbReference type="PANTHER" id="PTHR23197">
    <property type="entry name" value="TARSH-RELATED FIBRONECTIN DOMAIN-CONTAINING"/>
    <property type="match status" value="1"/>
</dbReference>
<dbReference type="AlphaFoldDB" id="A0AAN9DDL5"/>
<feature type="compositionally biased region" description="Low complexity" evidence="1">
    <location>
        <begin position="391"/>
        <end position="418"/>
    </location>
</feature>
<feature type="compositionally biased region" description="Polar residues" evidence="1">
    <location>
        <begin position="267"/>
        <end position="280"/>
    </location>
</feature>
<proteinExistence type="predicted"/>
<feature type="signal peptide" evidence="2">
    <location>
        <begin position="1"/>
        <end position="19"/>
    </location>
</feature>
<dbReference type="Gene3D" id="2.60.40.10">
    <property type="entry name" value="Immunoglobulins"/>
    <property type="match status" value="2"/>
</dbReference>
<evidence type="ECO:0000256" key="2">
    <source>
        <dbReference type="SAM" id="SignalP"/>
    </source>
</evidence>
<dbReference type="SMART" id="SM00060">
    <property type="entry name" value="FN3"/>
    <property type="match status" value="1"/>
</dbReference>
<evidence type="ECO:0000313" key="5">
    <source>
        <dbReference type="Proteomes" id="UP001364617"/>
    </source>
</evidence>
<feature type="domain" description="Fibronectin type-III" evidence="3">
    <location>
        <begin position="113"/>
        <end position="213"/>
    </location>
</feature>
<gene>
    <name evidence="4" type="ORF">R3I93_005221</name>
</gene>
<feature type="compositionally biased region" description="Low complexity" evidence="1">
    <location>
        <begin position="603"/>
        <end position="619"/>
    </location>
</feature>
<dbReference type="GO" id="GO:0010811">
    <property type="term" value="P:positive regulation of cell-substrate adhesion"/>
    <property type="evidence" value="ECO:0007669"/>
    <property type="project" value="TreeGrafter"/>
</dbReference>
<feature type="compositionally biased region" description="Polar residues" evidence="1">
    <location>
        <begin position="625"/>
        <end position="635"/>
    </location>
</feature>
<dbReference type="InterPro" id="IPR003961">
    <property type="entry name" value="FN3_dom"/>
</dbReference>
<evidence type="ECO:0000256" key="1">
    <source>
        <dbReference type="SAM" id="MobiDB-lite"/>
    </source>
</evidence>
<dbReference type="CDD" id="cd00063">
    <property type="entry name" value="FN3"/>
    <property type="match status" value="2"/>
</dbReference>
<feature type="compositionally biased region" description="Polar residues" evidence="1">
    <location>
        <begin position="302"/>
        <end position="339"/>
    </location>
</feature>
<feature type="region of interest" description="Disordered" evidence="1">
    <location>
        <begin position="808"/>
        <end position="855"/>
    </location>
</feature>
<evidence type="ECO:0000313" key="4">
    <source>
        <dbReference type="EMBL" id="KAK7169157.1"/>
    </source>
</evidence>
<feature type="region of interest" description="Disordered" evidence="1">
    <location>
        <begin position="603"/>
        <end position="648"/>
    </location>
</feature>